<comment type="caution">
    <text evidence="2">The sequence shown here is derived from an EMBL/GenBank/DDBJ whole genome shotgun (WGS) entry which is preliminary data.</text>
</comment>
<feature type="compositionally biased region" description="Polar residues" evidence="1">
    <location>
        <begin position="1"/>
        <end position="51"/>
    </location>
</feature>
<dbReference type="EMBL" id="JAQQWL010000006">
    <property type="protein sequence ID" value="KAK8069954.1"/>
    <property type="molecule type" value="Genomic_DNA"/>
</dbReference>
<protein>
    <recommendedName>
        <fullName evidence="4">SMP domain-containing protein</fullName>
    </recommendedName>
</protein>
<evidence type="ECO:0000256" key="1">
    <source>
        <dbReference type="SAM" id="MobiDB-lite"/>
    </source>
</evidence>
<gene>
    <name evidence="2" type="ORF">PG994_006570</name>
</gene>
<feature type="compositionally biased region" description="Low complexity" evidence="1">
    <location>
        <begin position="60"/>
        <end position="76"/>
    </location>
</feature>
<name>A0ABR1VFF1_9PEZI</name>
<proteinExistence type="predicted"/>
<evidence type="ECO:0000313" key="2">
    <source>
        <dbReference type="EMBL" id="KAK8069954.1"/>
    </source>
</evidence>
<feature type="region of interest" description="Disordered" evidence="1">
    <location>
        <begin position="1"/>
        <end position="95"/>
    </location>
</feature>
<accession>A0ABR1VFF1</accession>
<sequence length="95" mass="9327">MSSDNIANKGTTNPTTTEDASRIQSAEVRTTATGCSTDNADSSSSPLQAKSGTPELGPGSFAARAQSAAAKNASHKSAGDKAPSSGGDQKGGSLI</sequence>
<keyword evidence="3" id="KW-1185">Reference proteome</keyword>
<reference evidence="2 3" key="1">
    <citation type="submission" date="2023-01" db="EMBL/GenBank/DDBJ databases">
        <title>Analysis of 21 Apiospora genomes using comparative genomics revels a genus with tremendous synthesis potential of carbohydrate active enzymes and secondary metabolites.</title>
        <authorList>
            <person name="Sorensen T."/>
        </authorList>
    </citation>
    <scope>NUCLEOTIDE SEQUENCE [LARGE SCALE GENOMIC DNA]</scope>
    <source>
        <strain evidence="2 3">CBS 135458</strain>
    </source>
</reference>
<organism evidence="2 3">
    <name type="scientific">Apiospora phragmitis</name>
    <dbReference type="NCBI Taxonomy" id="2905665"/>
    <lineage>
        <taxon>Eukaryota</taxon>
        <taxon>Fungi</taxon>
        <taxon>Dikarya</taxon>
        <taxon>Ascomycota</taxon>
        <taxon>Pezizomycotina</taxon>
        <taxon>Sordariomycetes</taxon>
        <taxon>Xylariomycetidae</taxon>
        <taxon>Amphisphaeriales</taxon>
        <taxon>Apiosporaceae</taxon>
        <taxon>Apiospora</taxon>
    </lineage>
</organism>
<dbReference type="GeneID" id="92091042"/>
<evidence type="ECO:0008006" key="4">
    <source>
        <dbReference type="Google" id="ProtNLM"/>
    </source>
</evidence>
<dbReference type="Proteomes" id="UP001480595">
    <property type="component" value="Unassembled WGS sequence"/>
</dbReference>
<dbReference type="RefSeq" id="XP_066717248.1">
    <property type="nucleotide sequence ID" value="XM_066857979.1"/>
</dbReference>
<evidence type="ECO:0000313" key="3">
    <source>
        <dbReference type="Proteomes" id="UP001480595"/>
    </source>
</evidence>